<dbReference type="PANTHER" id="PTHR34822:SF1">
    <property type="entry name" value="GRPB FAMILY PROTEIN"/>
    <property type="match status" value="1"/>
</dbReference>
<dbReference type="PANTHER" id="PTHR34822">
    <property type="entry name" value="GRPB DOMAIN PROTEIN (AFU_ORTHOLOGUE AFUA_1G01530)"/>
    <property type="match status" value="1"/>
</dbReference>
<keyword evidence="2" id="KW-1185">Reference proteome</keyword>
<accession>A0ABN6X0Z7</accession>
<name>A0ABN6X0Z7_9MICO</name>
<proteinExistence type="predicted"/>
<evidence type="ECO:0008006" key="3">
    <source>
        <dbReference type="Google" id="ProtNLM"/>
    </source>
</evidence>
<evidence type="ECO:0000313" key="2">
    <source>
        <dbReference type="Proteomes" id="UP001321543"/>
    </source>
</evidence>
<protein>
    <recommendedName>
        <fullName evidence="3">GrpB family protein</fullName>
    </recommendedName>
</protein>
<dbReference type="Proteomes" id="UP001321543">
    <property type="component" value="Chromosome"/>
</dbReference>
<dbReference type="Pfam" id="PF04229">
    <property type="entry name" value="GrpB"/>
    <property type="match status" value="1"/>
</dbReference>
<organism evidence="1 2">
    <name type="scientific">Microbacterium suwonense</name>
    <dbReference type="NCBI Taxonomy" id="683047"/>
    <lineage>
        <taxon>Bacteria</taxon>
        <taxon>Bacillati</taxon>
        <taxon>Actinomycetota</taxon>
        <taxon>Actinomycetes</taxon>
        <taxon>Micrococcales</taxon>
        <taxon>Microbacteriaceae</taxon>
        <taxon>Microbacterium</taxon>
    </lineage>
</organism>
<sequence>MPLTDHRRDLADAFTGCDLGLRRGVVELAAASDAWARAFARVHAVLAATAPASVVAIEHIGSTSVPGLDAKAILDIGIVVRAGAELRSLDGWLTGLGMLLRGDANDVRPDRMYGYELEPMIRLVNVHVVEEESEALHRYLAFRDHLRANPADRDAYAALKHALATRHPDDRLAYIDGKTSFIARRSD</sequence>
<dbReference type="RefSeq" id="WP_286301962.1">
    <property type="nucleotide sequence ID" value="NZ_AP027728.1"/>
</dbReference>
<dbReference type="InterPro" id="IPR043519">
    <property type="entry name" value="NT_sf"/>
</dbReference>
<dbReference type="SUPFAM" id="SSF81301">
    <property type="entry name" value="Nucleotidyltransferase"/>
    <property type="match status" value="1"/>
</dbReference>
<dbReference type="Gene3D" id="3.30.460.10">
    <property type="entry name" value="Beta Polymerase, domain 2"/>
    <property type="match status" value="1"/>
</dbReference>
<dbReference type="EMBL" id="AP027728">
    <property type="protein sequence ID" value="BDZ38109.1"/>
    <property type="molecule type" value="Genomic_DNA"/>
</dbReference>
<evidence type="ECO:0000313" key="1">
    <source>
        <dbReference type="EMBL" id="BDZ38109.1"/>
    </source>
</evidence>
<gene>
    <name evidence="1" type="ORF">GCM10025863_07230</name>
</gene>
<reference evidence="2" key="1">
    <citation type="journal article" date="2019" name="Int. J. Syst. Evol. Microbiol.">
        <title>The Global Catalogue of Microorganisms (GCM) 10K type strain sequencing project: providing services to taxonomists for standard genome sequencing and annotation.</title>
        <authorList>
            <consortium name="The Broad Institute Genomics Platform"/>
            <consortium name="The Broad Institute Genome Sequencing Center for Infectious Disease"/>
            <person name="Wu L."/>
            <person name="Ma J."/>
        </authorList>
    </citation>
    <scope>NUCLEOTIDE SEQUENCE [LARGE SCALE GENOMIC DNA]</scope>
    <source>
        <strain evidence="2">NBRC 106310</strain>
    </source>
</reference>
<dbReference type="InterPro" id="IPR007344">
    <property type="entry name" value="GrpB/CoaE"/>
</dbReference>